<keyword evidence="5" id="KW-1185">Reference proteome</keyword>
<dbReference type="Proteomes" id="UP001497623">
    <property type="component" value="Unassembled WGS sequence"/>
</dbReference>
<evidence type="ECO:0000313" key="4">
    <source>
        <dbReference type="EMBL" id="CAL4071785.1"/>
    </source>
</evidence>
<dbReference type="InterPro" id="IPR000719">
    <property type="entry name" value="Prot_kinase_dom"/>
</dbReference>
<accession>A0AAV2Q550</accession>
<evidence type="ECO:0000259" key="3">
    <source>
        <dbReference type="PROSITE" id="PS50011"/>
    </source>
</evidence>
<keyword evidence="2" id="KW-0812">Transmembrane</keyword>
<evidence type="ECO:0000256" key="2">
    <source>
        <dbReference type="SAM" id="Phobius"/>
    </source>
</evidence>
<feature type="domain" description="Protein kinase" evidence="3">
    <location>
        <begin position="1"/>
        <end position="82"/>
    </location>
</feature>
<protein>
    <recommendedName>
        <fullName evidence="3">Protein kinase domain-containing protein</fullName>
    </recommendedName>
</protein>
<dbReference type="AlphaFoldDB" id="A0AAV2Q550"/>
<dbReference type="GO" id="GO:0031434">
    <property type="term" value="F:mitogen-activated protein kinase kinase binding"/>
    <property type="evidence" value="ECO:0007669"/>
    <property type="project" value="TreeGrafter"/>
</dbReference>
<dbReference type="PANTHER" id="PTHR22961">
    <property type="entry name" value="SER/THR PROTEIN KINASE-TRB"/>
    <property type="match status" value="1"/>
</dbReference>
<reference evidence="4 5" key="1">
    <citation type="submission" date="2024-05" db="EMBL/GenBank/DDBJ databases">
        <authorList>
            <person name="Wallberg A."/>
        </authorList>
    </citation>
    <scope>NUCLEOTIDE SEQUENCE [LARGE SCALE GENOMIC DNA]</scope>
</reference>
<feature type="compositionally biased region" description="Low complexity" evidence="1">
    <location>
        <begin position="160"/>
        <end position="181"/>
    </location>
</feature>
<gene>
    <name evidence="4" type="ORF">MNOR_LOCUS8645</name>
</gene>
<dbReference type="GO" id="GO:0005524">
    <property type="term" value="F:ATP binding"/>
    <property type="evidence" value="ECO:0007669"/>
    <property type="project" value="InterPro"/>
</dbReference>
<comment type="caution">
    <text evidence="4">The sequence shown here is derived from an EMBL/GenBank/DDBJ whole genome shotgun (WGS) entry which is preliminary data.</text>
</comment>
<dbReference type="PROSITE" id="PS50011">
    <property type="entry name" value="PROTEIN_KINASE_DOM"/>
    <property type="match status" value="1"/>
</dbReference>
<keyword evidence="2" id="KW-0472">Membrane</keyword>
<dbReference type="PANTHER" id="PTHR22961:SF13">
    <property type="entry name" value="TRIBBLES"/>
    <property type="match status" value="1"/>
</dbReference>
<dbReference type="Gene3D" id="1.10.510.10">
    <property type="entry name" value="Transferase(Phosphotransferase) domain 1"/>
    <property type="match status" value="1"/>
</dbReference>
<feature type="region of interest" description="Disordered" evidence="1">
    <location>
        <begin position="151"/>
        <end position="217"/>
    </location>
</feature>
<evidence type="ECO:0000256" key="1">
    <source>
        <dbReference type="SAM" id="MobiDB-lite"/>
    </source>
</evidence>
<feature type="compositionally biased region" description="Polar residues" evidence="1">
    <location>
        <begin position="202"/>
        <end position="217"/>
    </location>
</feature>
<feature type="compositionally biased region" description="Basic residues" evidence="1">
    <location>
        <begin position="185"/>
        <end position="196"/>
    </location>
</feature>
<dbReference type="InterPro" id="IPR024104">
    <property type="entry name" value="Tribbles/Ser_Thr_kinase_40"/>
</dbReference>
<name>A0AAV2Q550_MEGNR</name>
<dbReference type="EMBL" id="CAXKWB010004042">
    <property type="protein sequence ID" value="CAL4071785.1"/>
    <property type="molecule type" value="Genomic_DNA"/>
</dbReference>
<dbReference type="GO" id="GO:0004672">
    <property type="term" value="F:protein kinase activity"/>
    <property type="evidence" value="ECO:0007669"/>
    <property type="project" value="InterPro"/>
</dbReference>
<feature type="transmembrane region" description="Helical" evidence="2">
    <location>
        <begin position="12"/>
        <end position="28"/>
    </location>
</feature>
<dbReference type="InterPro" id="IPR011009">
    <property type="entry name" value="Kinase-like_dom_sf"/>
</dbReference>
<dbReference type="SUPFAM" id="SSF56112">
    <property type="entry name" value="Protein kinase-like (PK-like)"/>
    <property type="match status" value="1"/>
</dbReference>
<evidence type="ECO:0000313" key="5">
    <source>
        <dbReference type="Proteomes" id="UP001497623"/>
    </source>
</evidence>
<proteinExistence type="predicted"/>
<feature type="non-terminal residue" evidence="4">
    <location>
        <position position="1"/>
    </location>
</feature>
<dbReference type="GO" id="GO:0005634">
    <property type="term" value="C:nucleus"/>
    <property type="evidence" value="ECO:0007669"/>
    <property type="project" value="TreeGrafter"/>
</dbReference>
<dbReference type="GO" id="GO:0032436">
    <property type="term" value="P:positive regulation of proteasomal ubiquitin-dependent protein catabolic process"/>
    <property type="evidence" value="ECO:0007669"/>
    <property type="project" value="TreeGrafter"/>
</dbReference>
<keyword evidence="2" id="KW-1133">Transmembrane helix</keyword>
<sequence length="217" mass="23527">DESYIGPAVDVWALGVMLFFILTADMPFKANTVAGLKRHILEGAFIIPPFVSTSANDLISHLLIQSPQGRLTTAQMSRHNWLSTAPAPPPPLPSWVTTVPQPEEQTVPEVEKSLKLLESWGISRETIEDGTALGARSPALATYRILSHRVCQNKEDSQRSTTSNSVSPVPTTSPAESPPTSKNVSPRKLKLSKLRNGHTLGPSKNNGMNKSKTCVIV</sequence>
<dbReference type="Pfam" id="PF00069">
    <property type="entry name" value="Pkinase"/>
    <property type="match status" value="1"/>
</dbReference>
<organism evidence="4 5">
    <name type="scientific">Meganyctiphanes norvegica</name>
    <name type="common">Northern krill</name>
    <name type="synonym">Thysanopoda norvegica</name>
    <dbReference type="NCBI Taxonomy" id="48144"/>
    <lineage>
        <taxon>Eukaryota</taxon>
        <taxon>Metazoa</taxon>
        <taxon>Ecdysozoa</taxon>
        <taxon>Arthropoda</taxon>
        <taxon>Crustacea</taxon>
        <taxon>Multicrustacea</taxon>
        <taxon>Malacostraca</taxon>
        <taxon>Eumalacostraca</taxon>
        <taxon>Eucarida</taxon>
        <taxon>Euphausiacea</taxon>
        <taxon>Euphausiidae</taxon>
        <taxon>Meganyctiphanes</taxon>
    </lineage>
</organism>